<protein>
    <submittedName>
        <fullName evidence="1">Uncharacterized protein</fullName>
    </submittedName>
</protein>
<proteinExistence type="predicted"/>
<dbReference type="Proteomes" id="UP001430193">
    <property type="component" value="Unassembled WGS sequence"/>
</dbReference>
<reference evidence="1" key="1">
    <citation type="submission" date="2020-10" db="EMBL/GenBank/DDBJ databases">
        <title>Phylogeny of dyella-like bacteria.</title>
        <authorList>
            <person name="Fu J."/>
        </authorList>
    </citation>
    <scope>NUCLEOTIDE SEQUENCE</scope>
    <source>
        <strain evidence="1">DHON07</strain>
    </source>
</reference>
<dbReference type="EMBL" id="JADIKF010000038">
    <property type="protein sequence ID" value="MBM7129885.1"/>
    <property type="molecule type" value="Genomic_DNA"/>
</dbReference>
<dbReference type="RefSeq" id="WP_204631480.1">
    <property type="nucleotide sequence ID" value="NZ_BSOC01000003.1"/>
</dbReference>
<evidence type="ECO:0000313" key="2">
    <source>
        <dbReference type="Proteomes" id="UP001430193"/>
    </source>
</evidence>
<keyword evidence="2" id="KW-1185">Reference proteome</keyword>
<gene>
    <name evidence="1" type="ORF">ISS99_10130</name>
</gene>
<accession>A0ABS2KFF0</accession>
<dbReference type="InterPro" id="IPR046702">
    <property type="entry name" value="DUF6572"/>
</dbReference>
<evidence type="ECO:0000313" key="1">
    <source>
        <dbReference type="EMBL" id="MBM7129885.1"/>
    </source>
</evidence>
<sequence length="113" mass="12584">MSIEQLDVVDVTSVDSEGVVVLTISDHLAWENVDAPRHLWLLQEKINKYLAFFESGEIYESCPQYRGMPAKISVVGKHPLSGDAQAFYTKVSSIVEGAGFGFEFKHFDVSSSR</sequence>
<organism evidence="1 2">
    <name type="scientific">Dyella mobilis</name>
    <dbReference type="NCBI Taxonomy" id="1849582"/>
    <lineage>
        <taxon>Bacteria</taxon>
        <taxon>Pseudomonadati</taxon>
        <taxon>Pseudomonadota</taxon>
        <taxon>Gammaproteobacteria</taxon>
        <taxon>Lysobacterales</taxon>
        <taxon>Rhodanobacteraceae</taxon>
        <taxon>Dyella</taxon>
    </lineage>
</organism>
<dbReference type="Pfam" id="PF20212">
    <property type="entry name" value="DUF6572"/>
    <property type="match status" value="1"/>
</dbReference>
<comment type="caution">
    <text evidence="1">The sequence shown here is derived from an EMBL/GenBank/DDBJ whole genome shotgun (WGS) entry which is preliminary data.</text>
</comment>
<name>A0ABS2KFF0_9GAMM</name>